<evidence type="ECO:0000256" key="3">
    <source>
        <dbReference type="PROSITE-ProRule" id="PRU00339"/>
    </source>
</evidence>
<reference evidence="6 7" key="1">
    <citation type="journal article" date="2015" name="Nature">
        <title>rRNA introns, odd ribosomes, and small enigmatic genomes across a large radiation of phyla.</title>
        <authorList>
            <person name="Brown C.T."/>
            <person name="Hug L.A."/>
            <person name="Thomas B.C."/>
            <person name="Sharon I."/>
            <person name="Castelle C.J."/>
            <person name="Singh A."/>
            <person name="Wilkins M.J."/>
            <person name="Williams K.H."/>
            <person name="Banfield J.F."/>
        </authorList>
    </citation>
    <scope>NUCLEOTIDE SEQUENCE [LARGE SCALE GENOMIC DNA]</scope>
</reference>
<feature type="transmembrane region" description="Helical" evidence="5">
    <location>
        <begin position="68"/>
        <end position="89"/>
    </location>
</feature>
<feature type="transmembrane region" description="Helical" evidence="5">
    <location>
        <begin position="132"/>
        <end position="153"/>
    </location>
</feature>
<feature type="transmembrane region" description="Helical" evidence="5">
    <location>
        <begin position="398"/>
        <end position="419"/>
    </location>
</feature>
<organism evidence="6 7">
    <name type="scientific">Candidatus Gottesmanbacteria bacterium GW2011_GWB1_43_11</name>
    <dbReference type="NCBI Taxonomy" id="1618446"/>
    <lineage>
        <taxon>Bacteria</taxon>
        <taxon>Candidatus Gottesmaniibacteriota</taxon>
    </lineage>
</organism>
<dbReference type="EMBL" id="LCFD01000002">
    <property type="protein sequence ID" value="KKS87294.1"/>
    <property type="molecule type" value="Genomic_DNA"/>
</dbReference>
<dbReference type="AlphaFoldDB" id="A0A0G1CP13"/>
<keyword evidence="5" id="KW-1133">Transmembrane helix</keyword>
<dbReference type="PROSITE" id="PS50005">
    <property type="entry name" value="TPR"/>
    <property type="match status" value="2"/>
</dbReference>
<dbReference type="Gene3D" id="1.25.40.10">
    <property type="entry name" value="Tetratricopeptide repeat domain"/>
    <property type="match status" value="1"/>
</dbReference>
<feature type="compositionally biased region" description="Polar residues" evidence="4">
    <location>
        <begin position="646"/>
        <end position="659"/>
    </location>
</feature>
<sequence length="695" mass="76159">MTARPHILSKLSQLLLLVLTFLIPVFYLPLTLDPLNLPKYALLVVITAIMLLLWAIKQVRQREVTLVVTPFTLPLFLFTIGTVVALFVGSANKVYPLLTPGSVGTLVTFFIFTFVVNQFGEVSHGLAKQLRLALAAGAIILSLVTSLVLLETLDFIVLPKFIRTYELLVVPDALTFLTVAIPLLLILGAPFIMRTLKKIGETEISLTPDSLMKSEALPGETNTEIFMLLLSSLFLLVGIGLAAYQLFTTTQPLPLLPYWAGWYIAIDGIKLIKTALFGVGPGNFLAAYTQIKPAFINSTPYWNVNFAISSNTFFQILTETGLVGLLLYISFAFRVLRVGLTQLFKSVNSVTPFVLGALGALAVQLFLPASIATWYFLFLGVALLGARHPQTRTIKESSIILAWLFLGFALLIIVPSVYFGSRAYAAEVLYKQTLVAISKNQADTALKKTDQIQKLNPYVYGYHVSASQLYLAIANNLASQKKEKIDEQTRTTISQLVQESIRQAKIAVSVGPAIATNWENLAGIYRSLINAVEGADNWTLQTYQQAVRLDPTNPVLRVNLGGVFFTLKRYDEAIQQFQISVALKSDFANGYYNLAAALREKGDFAQAANAMRAVLKIVPVNSEDYKKAEKELEEIVKKVPAVPETSAGQVLQQPTNSGPKITPPLKLDQTATPEIPEETTGAAKLASPTPASPEL</sequence>
<dbReference type="InterPro" id="IPR011990">
    <property type="entry name" value="TPR-like_helical_dom_sf"/>
</dbReference>
<feature type="transmembrane region" description="Helical" evidence="5">
    <location>
        <begin position="7"/>
        <end position="28"/>
    </location>
</feature>
<feature type="transmembrane region" description="Helical" evidence="5">
    <location>
        <begin position="101"/>
        <end position="120"/>
    </location>
</feature>
<evidence type="ECO:0000313" key="6">
    <source>
        <dbReference type="EMBL" id="KKS87294.1"/>
    </source>
</evidence>
<keyword evidence="5" id="KW-0472">Membrane</keyword>
<comment type="caution">
    <text evidence="6">The sequence shown here is derived from an EMBL/GenBank/DDBJ whole genome shotgun (WGS) entry which is preliminary data.</text>
</comment>
<dbReference type="Pfam" id="PF13181">
    <property type="entry name" value="TPR_8"/>
    <property type="match status" value="1"/>
</dbReference>
<name>A0A0G1CP13_9BACT</name>
<dbReference type="Pfam" id="PF13432">
    <property type="entry name" value="TPR_16"/>
    <property type="match status" value="1"/>
</dbReference>
<dbReference type="SMART" id="SM00028">
    <property type="entry name" value="TPR"/>
    <property type="match status" value="4"/>
</dbReference>
<keyword evidence="5" id="KW-0812">Transmembrane</keyword>
<dbReference type="SUPFAM" id="SSF48452">
    <property type="entry name" value="TPR-like"/>
    <property type="match status" value="1"/>
</dbReference>
<feature type="repeat" description="TPR" evidence="3">
    <location>
        <begin position="588"/>
        <end position="621"/>
    </location>
</feature>
<protein>
    <submittedName>
        <fullName evidence="6">TPR domain/sulfotransferase domain protein</fullName>
    </submittedName>
</protein>
<feature type="region of interest" description="Disordered" evidence="4">
    <location>
        <begin position="643"/>
        <end position="695"/>
    </location>
</feature>
<feature type="transmembrane region" description="Helical" evidence="5">
    <location>
        <begin position="173"/>
        <end position="193"/>
    </location>
</feature>
<evidence type="ECO:0000256" key="1">
    <source>
        <dbReference type="ARBA" id="ARBA00022737"/>
    </source>
</evidence>
<feature type="transmembrane region" description="Helical" evidence="5">
    <location>
        <begin position="40"/>
        <end position="56"/>
    </location>
</feature>
<proteinExistence type="predicted"/>
<accession>A0A0G1CP13</accession>
<dbReference type="PANTHER" id="PTHR22904:SF523">
    <property type="entry name" value="STRESS-INDUCED-PHOSPHOPROTEIN 1"/>
    <property type="match status" value="1"/>
</dbReference>
<feature type="transmembrane region" description="Helical" evidence="5">
    <location>
        <begin position="369"/>
        <end position="386"/>
    </location>
</feature>
<gene>
    <name evidence="6" type="ORF">UV61_C0002G0015</name>
</gene>
<dbReference type="STRING" id="1618446.UV61_C0002G0015"/>
<dbReference type="PANTHER" id="PTHR22904">
    <property type="entry name" value="TPR REPEAT CONTAINING PROTEIN"/>
    <property type="match status" value="1"/>
</dbReference>
<feature type="transmembrane region" description="Helical" evidence="5">
    <location>
        <begin position="225"/>
        <end position="247"/>
    </location>
</feature>
<evidence type="ECO:0000256" key="2">
    <source>
        <dbReference type="ARBA" id="ARBA00022803"/>
    </source>
</evidence>
<keyword evidence="6" id="KW-0808">Transferase</keyword>
<evidence type="ECO:0000256" key="5">
    <source>
        <dbReference type="SAM" id="Phobius"/>
    </source>
</evidence>
<dbReference type="GO" id="GO:0016740">
    <property type="term" value="F:transferase activity"/>
    <property type="evidence" value="ECO:0007669"/>
    <property type="project" value="UniProtKB-KW"/>
</dbReference>
<dbReference type="GO" id="GO:0051879">
    <property type="term" value="F:Hsp90 protein binding"/>
    <property type="evidence" value="ECO:0007669"/>
    <property type="project" value="TreeGrafter"/>
</dbReference>
<keyword evidence="1" id="KW-0677">Repeat</keyword>
<evidence type="ECO:0000256" key="4">
    <source>
        <dbReference type="SAM" id="MobiDB-lite"/>
    </source>
</evidence>
<dbReference type="Proteomes" id="UP000034050">
    <property type="component" value="Unassembled WGS sequence"/>
</dbReference>
<keyword evidence="2 3" id="KW-0802">TPR repeat</keyword>
<feature type="repeat" description="TPR" evidence="3">
    <location>
        <begin position="554"/>
        <end position="587"/>
    </location>
</feature>
<evidence type="ECO:0000313" key="7">
    <source>
        <dbReference type="Proteomes" id="UP000034050"/>
    </source>
</evidence>
<dbReference type="InterPro" id="IPR019734">
    <property type="entry name" value="TPR_rpt"/>
</dbReference>